<dbReference type="InterPro" id="IPR014001">
    <property type="entry name" value="Helicase_ATP-bd"/>
</dbReference>
<keyword evidence="2" id="KW-0547">Nucleotide-binding</keyword>
<keyword evidence="7" id="KW-0238">DNA-binding</keyword>
<sequence length="210" mass="23907">MRDYQLEGLNWMISLHARGLNGILADEMGLGKTLQSISLLGYLSIVEREPAPHLVVVPLTVLGNWCKEIERWCPGLRAVRLHGNKDERRSIIETQVAAGNFHVLVTTYECVASEATALRKLRWRFLVVDEAHRLKNEESKLSVILRSIKVTNRLLLTGTPIQNNLHELWALLNFLFPDIFNTSEPFDRSFDSKAGHVSVSSLDRLQRLLQ</sequence>
<dbReference type="GeneID" id="17281827"/>
<keyword evidence="3" id="KW-0378">Hydrolase</keyword>
<accession>A0A0D3KLC2</accession>
<dbReference type="InterPro" id="IPR027417">
    <property type="entry name" value="P-loop_NTPase"/>
</dbReference>
<dbReference type="KEGG" id="ehx:EMIHUDRAFT_429157"/>
<dbReference type="GO" id="GO:0005524">
    <property type="term" value="F:ATP binding"/>
    <property type="evidence" value="ECO:0007669"/>
    <property type="project" value="UniProtKB-KW"/>
</dbReference>
<dbReference type="GO" id="GO:0006325">
    <property type="term" value="P:chromatin organization"/>
    <property type="evidence" value="ECO:0007669"/>
    <property type="project" value="UniProtKB-KW"/>
</dbReference>
<dbReference type="SUPFAM" id="SSF52540">
    <property type="entry name" value="P-loop containing nucleoside triphosphate hydrolases"/>
    <property type="match status" value="1"/>
</dbReference>
<dbReference type="HOGENOM" id="CLU_000315_17_12_1"/>
<dbReference type="InterPro" id="IPR038718">
    <property type="entry name" value="SNF2-like_sf"/>
</dbReference>
<dbReference type="AlphaFoldDB" id="A0A0D3KLC2"/>
<keyword evidence="11" id="KW-1185">Reference proteome</keyword>
<proteinExistence type="predicted"/>
<dbReference type="Proteomes" id="UP000013827">
    <property type="component" value="Unassembled WGS sequence"/>
</dbReference>
<evidence type="ECO:0000259" key="9">
    <source>
        <dbReference type="PROSITE" id="PS51192"/>
    </source>
</evidence>
<evidence type="ECO:0000256" key="5">
    <source>
        <dbReference type="ARBA" id="ARBA00022840"/>
    </source>
</evidence>
<keyword evidence="5" id="KW-0067">ATP-binding</keyword>
<evidence type="ECO:0000256" key="8">
    <source>
        <dbReference type="ARBA" id="ARBA00023242"/>
    </source>
</evidence>
<evidence type="ECO:0000313" key="10">
    <source>
        <dbReference type="EnsemblProtists" id="EOD36557"/>
    </source>
</evidence>
<dbReference type="SMART" id="SM00487">
    <property type="entry name" value="DEXDc"/>
    <property type="match status" value="1"/>
</dbReference>
<reference evidence="10" key="2">
    <citation type="submission" date="2024-10" db="UniProtKB">
        <authorList>
            <consortium name="EnsemblProtists"/>
        </authorList>
    </citation>
    <scope>IDENTIFICATION</scope>
</reference>
<dbReference type="eggNOG" id="KOG0385">
    <property type="taxonomic scope" value="Eukaryota"/>
</dbReference>
<dbReference type="OMA" id="CKEIERW"/>
<dbReference type="PaxDb" id="2903-EOD36557"/>
<evidence type="ECO:0000256" key="4">
    <source>
        <dbReference type="ARBA" id="ARBA00022806"/>
    </source>
</evidence>
<dbReference type="FunFam" id="3.40.50.10810:FF:000005">
    <property type="entry name" value="Photoperiod-independent early flowering 1"/>
    <property type="match status" value="1"/>
</dbReference>
<dbReference type="GO" id="GO:0016787">
    <property type="term" value="F:hydrolase activity"/>
    <property type="evidence" value="ECO:0007669"/>
    <property type="project" value="UniProtKB-KW"/>
</dbReference>
<dbReference type="Gene3D" id="3.40.50.10810">
    <property type="entry name" value="Tandem AAA-ATPase domain"/>
    <property type="match status" value="1"/>
</dbReference>
<organism evidence="10 11">
    <name type="scientific">Emiliania huxleyi (strain CCMP1516)</name>
    <dbReference type="NCBI Taxonomy" id="280463"/>
    <lineage>
        <taxon>Eukaryota</taxon>
        <taxon>Haptista</taxon>
        <taxon>Haptophyta</taxon>
        <taxon>Prymnesiophyceae</taxon>
        <taxon>Isochrysidales</taxon>
        <taxon>Noelaerhabdaceae</taxon>
        <taxon>Emiliania</taxon>
    </lineage>
</organism>
<dbReference type="RefSeq" id="XP_005788986.1">
    <property type="nucleotide sequence ID" value="XM_005788929.1"/>
</dbReference>
<dbReference type="GO" id="GO:0004386">
    <property type="term" value="F:helicase activity"/>
    <property type="evidence" value="ECO:0007669"/>
    <property type="project" value="UniProtKB-KW"/>
</dbReference>
<evidence type="ECO:0000256" key="2">
    <source>
        <dbReference type="ARBA" id="ARBA00022741"/>
    </source>
</evidence>
<evidence type="ECO:0000256" key="1">
    <source>
        <dbReference type="ARBA" id="ARBA00004123"/>
    </source>
</evidence>
<reference evidence="11" key="1">
    <citation type="journal article" date="2013" name="Nature">
        <title>Pan genome of the phytoplankton Emiliania underpins its global distribution.</title>
        <authorList>
            <person name="Read B.A."/>
            <person name="Kegel J."/>
            <person name="Klute M.J."/>
            <person name="Kuo A."/>
            <person name="Lefebvre S.C."/>
            <person name="Maumus F."/>
            <person name="Mayer C."/>
            <person name="Miller J."/>
            <person name="Monier A."/>
            <person name="Salamov A."/>
            <person name="Young J."/>
            <person name="Aguilar M."/>
            <person name="Claverie J.M."/>
            <person name="Frickenhaus S."/>
            <person name="Gonzalez K."/>
            <person name="Herman E.K."/>
            <person name="Lin Y.C."/>
            <person name="Napier J."/>
            <person name="Ogata H."/>
            <person name="Sarno A.F."/>
            <person name="Shmutz J."/>
            <person name="Schroeder D."/>
            <person name="de Vargas C."/>
            <person name="Verret F."/>
            <person name="von Dassow P."/>
            <person name="Valentin K."/>
            <person name="Van de Peer Y."/>
            <person name="Wheeler G."/>
            <person name="Dacks J.B."/>
            <person name="Delwiche C.F."/>
            <person name="Dyhrman S.T."/>
            <person name="Glockner G."/>
            <person name="John U."/>
            <person name="Richards T."/>
            <person name="Worden A.Z."/>
            <person name="Zhang X."/>
            <person name="Grigoriev I.V."/>
            <person name="Allen A.E."/>
            <person name="Bidle K."/>
            <person name="Borodovsky M."/>
            <person name="Bowler C."/>
            <person name="Brownlee C."/>
            <person name="Cock J.M."/>
            <person name="Elias M."/>
            <person name="Gladyshev V.N."/>
            <person name="Groth M."/>
            <person name="Guda C."/>
            <person name="Hadaegh A."/>
            <person name="Iglesias-Rodriguez M.D."/>
            <person name="Jenkins J."/>
            <person name="Jones B.M."/>
            <person name="Lawson T."/>
            <person name="Leese F."/>
            <person name="Lindquist E."/>
            <person name="Lobanov A."/>
            <person name="Lomsadze A."/>
            <person name="Malik S.B."/>
            <person name="Marsh M.E."/>
            <person name="Mackinder L."/>
            <person name="Mock T."/>
            <person name="Mueller-Roeber B."/>
            <person name="Pagarete A."/>
            <person name="Parker M."/>
            <person name="Probert I."/>
            <person name="Quesneville H."/>
            <person name="Raines C."/>
            <person name="Rensing S.A."/>
            <person name="Riano-Pachon D.M."/>
            <person name="Richier S."/>
            <person name="Rokitta S."/>
            <person name="Shiraiwa Y."/>
            <person name="Soanes D.M."/>
            <person name="van der Giezen M."/>
            <person name="Wahlund T.M."/>
            <person name="Williams B."/>
            <person name="Wilson W."/>
            <person name="Wolfe G."/>
            <person name="Wurch L.L."/>
        </authorList>
    </citation>
    <scope>NUCLEOTIDE SEQUENCE</scope>
</reference>
<evidence type="ECO:0000256" key="7">
    <source>
        <dbReference type="ARBA" id="ARBA00023125"/>
    </source>
</evidence>
<dbReference type="GO" id="GO:0005634">
    <property type="term" value="C:nucleus"/>
    <property type="evidence" value="ECO:0007669"/>
    <property type="project" value="UniProtKB-SubCell"/>
</dbReference>
<dbReference type="Pfam" id="PF00176">
    <property type="entry name" value="SNF2-rel_dom"/>
    <property type="match status" value="1"/>
</dbReference>
<protein>
    <recommendedName>
        <fullName evidence="9">Helicase ATP-binding domain-containing protein</fullName>
    </recommendedName>
</protein>
<feature type="domain" description="Helicase ATP-binding" evidence="9">
    <location>
        <begin position="13"/>
        <end position="178"/>
    </location>
</feature>
<dbReference type="PANTHER" id="PTHR10799">
    <property type="entry name" value="SNF2/RAD54 HELICASE FAMILY"/>
    <property type="match status" value="1"/>
</dbReference>
<dbReference type="GO" id="GO:0003677">
    <property type="term" value="F:DNA binding"/>
    <property type="evidence" value="ECO:0007669"/>
    <property type="project" value="UniProtKB-KW"/>
</dbReference>
<name>A0A0D3KLC2_EMIH1</name>
<keyword evidence="6" id="KW-0156">Chromatin regulator</keyword>
<evidence type="ECO:0000256" key="3">
    <source>
        <dbReference type="ARBA" id="ARBA00022801"/>
    </source>
</evidence>
<keyword evidence="4" id="KW-0347">Helicase</keyword>
<evidence type="ECO:0000313" key="11">
    <source>
        <dbReference type="Proteomes" id="UP000013827"/>
    </source>
</evidence>
<dbReference type="PROSITE" id="PS51192">
    <property type="entry name" value="HELICASE_ATP_BIND_1"/>
    <property type="match status" value="1"/>
</dbReference>
<dbReference type="STRING" id="2903.R1DNL7"/>
<dbReference type="EnsemblProtists" id="EOD36557">
    <property type="protein sequence ID" value="EOD36557"/>
    <property type="gene ID" value="EMIHUDRAFT_429157"/>
</dbReference>
<keyword evidence="8" id="KW-0539">Nucleus</keyword>
<comment type="subcellular location">
    <subcellularLocation>
        <location evidence="1">Nucleus</location>
    </subcellularLocation>
</comment>
<dbReference type="InterPro" id="IPR000330">
    <property type="entry name" value="SNF2_N"/>
</dbReference>
<evidence type="ECO:0000256" key="6">
    <source>
        <dbReference type="ARBA" id="ARBA00022853"/>
    </source>
</evidence>